<evidence type="ECO:0000313" key="4">
    <source>
        <dbReference type="Proteomes" id="UP001642409"/>
    </source>
</evidence>
<dbReference type="Proteomes" id="UP001642409">
    <property type="component" value="Unassembled WGS sequence"/>
</dbReference>
<dbReference type="EMBL" id="CATOUU010000952">
    <property type="protein sequence ID" value="CAI9962177.1"/>
    <property type="molecule type" value="Genomic_DNA"/>
</dbReference>
<dbReference type="GO" id="GO:0003743">
    <property type="term" value="F:translation initiation factor activity"/>
    <property type="evidence" value="ECO:0007669"/>
    <property type="project" value="UniProtKB-KW"/>
</dbReference>
<organism evidence="2">
    <name type="scientific">Hexamita inflata</name>
    <dbReference type="NCBI Taxonomy" id="28002"/>
    <lineage>
        <taxon>Eukaryota</taxon>
        <taxon>Metamonada</taxon>
        <taxon>Diplomonadida</taxon>
        <taxon>Hexamitidae</taxon>
        <taxon>Hexamitinae</taxon>
        <taxon>Hexamita</taxon>
    </lineage>
</organism>
<protein>
    <submittedName>
        <fullName evidence="2">Eukaryotic translation initiation factor 3 subunit G</fullName>
    </submittedName>
    <submittedName>
        <fullName evidence="3">Eukaryotic_translation initiation factor 3 subunit G</fullName>
    </submittedName>
</protein>
<accession>A0AA86QWP6</accession>
<evidence type="ECO:0000256" key="1">
    <source>
        <dbReference type="SAM" id="Coils"/>
    </source>
</evidence>
<dbReference type="EMBL" id="CAXDID020000007">
    <property type="protein sequence ID" value="CAL5976618.1"/>
    <property type="molecule type" value="Genomic_DNA"/>
</dbReference>
<dbReference type="AlphaFoldDB" id="A0AA86QWP6"/>
<proteinExistence type="predicted"/>
<keyword evidence="4" id="KW-1185">Reference proteome</keyword>
<reference evidence="3 4" key="2">
    <citation type="submission" date="2024-07" db="EMBL/GenBank/DDBJ databases">
        <authorList>
            <person name="Akdeniz Z."/>
        </authorList>
    </citation>
    <scope>NUCLEOTIDE SEQUENCE [LARGE SCALE GENOMIC DNA]</scope>
</reference>
<reference evidence="2" key="1">
    <citation type="submission" date="2023-06" db="EMBL/GenBank/DDBJ databases">
        <authorList>
            <person name="Kurt Z."/>
        </authorList>
    </citation>
    <scope>NUCLEOTIDE SEQUENCE</scope>
</reference>
<evidence type="ECO:0000313" key="2">
    <source>
        <dbReference type="EMBL" id="CAI9962177.1"/>
    </source>
</evidence>
<comment type="caution">
    <text evidence="2">The sequence shown here is derived from an EMBL/GenBank/DDBJ whole genome shotgun (WGS) entry which is preliminary data.</text>
</comment>
<keyword evidence="2" id="KW-0396">Initiation factor</keyword>
<name>A0AA86QWP6_9EUKA</name>
<keyword evidence="1" id="KW-0175">Coiled coil</keyword>
<sequence>MSEALLKVVTKPDQEGFFSYSIYNAIPDSNLVRETAVHYQLLKQKVKVPKHLAAEIQERIFKQTEKEMSNLHKEDIFAKNINFMPSEQKSSYLRNTARTCTICGGPHSTGQCPMKNQQRLLYNRPVNIEKQEVTFSVKLEPLPDNWERNNVMDMVGDAFREVREQLSRLTSQMADYNVQLKESKTDKEKEIIEHKKKLLNKDIEEIQMALSGAQPKRVVCLTDRKCATQRYCFIHFENKVSAEYFVKRRETIRVEADNIIMHSILMGERKK</sequence>
<feature type="coiled-coil region" evidence="1">
    <location>
        <begin position="159"/>
        <end position="209"/>
    </location>
</feature>
<gene>
    <name evidence="3" type="ORF">HINF_LOCUS3906</name>
    <name evidence="2" type="ORF">HINF_LOCUS49822</name>
</gene>
<keyword evidence="2" id="KW-0648">Protein biosynthesis</keyword>
<evidence type="ECO:0000313" key="3">
    <source>
        <dbReference type="EMBL" id="CAL5976618.1"/>
    </source>
</evidence>